<evidence type="ECO:0000313" key="6">
    <source>
        <dbReference type="EMBL" id="CAF0852744.1"/>
    </source>
</evidence>
<gene>
    <name evidence="6" type="ORF">QVE165_LOCUS6929</name>
</gene>
<sequence length="161" mass="17612">MAKSKNHTNHNQNKKDHRNGIKRPQSQRFPSLTGVDPKYVRNLKFTKHHNRVARKNLLKARKAKIAGGQSTAGKVVKRVTRVVEPKKSSWSLSSLLNNVTAYFTGETTKTEVKKRQKRTHTSKKSAKLHAAAAAAATSTTAKPAAAKPAPAKPTTTTAAKK</sequence>
<protein>
    <recommendedName>
        <fullName evidence="4">60S ribosomal protein L29</fullName>
    </recommendedName>
</protein>
<accession>A0A813W5M6</accession>
<dbReference type="AlphaFoldDB" id="A0A813W5M6"/>
<feature type="compositionally biased region" description="Basic residues" evidence="5">
    <location>
        <begin position="114"/>
        <end position="127"/>
    </location>
</feature>
<evidence type="ECO:0000256" key="2">
    <source>
        <dbReference type="ARBA" id="ARBA00022980"/>
    </source>
</evidence>
<dbReference type="Proteomes" id="UP000663832">
    <property type="component" value="Unassembled WGS sequence"/>
</dbReference>
<organism evidence="6 7">
    <name type="scientific">Adineta steineri</name>
    <dbReference type="NCBI Taxonomy" id="433720"/>
    <lineage>
        <taxon>Eukaryota</taxon>
        <taxon>Metazoa</taxon>
        <taxon>Spiralia</taxon>
        <taxon>Gnathifera</taxon>
        <taxon>Rotifera</taxon>
        <taxon>Eurotatoria</taxon>
        <taxon>Bdelloidea</taxon>
        <taxon>Adinetida</taxon>
        <taxon>Adinetidae</taxon>
        <taxon>Adineta</taxon>
    </lineage>
</organism>
<name>A0A813W5M6_9BILA</name>
<keyword evidence="2 4" id="KW-0689">Ribosomal protein</keyword>
<dbReference type="PANTHER" id="PTHR12884:SF0">
    <property type="entry name" value="60S RIBOSOMAL PROTEIN L29"/>
    <property type="match status" value="1"/>
</dbReference>
<evidence type="ECO:0000256" key="4">
    <source>
        <dbReference type="RuleBase" id="RU364026"/>
    </source>
</evidence>
<dbReference type="GO" id="GO:0022625">
    <property type="term" value="C:cytosolic large ribosomal subunit"/>
    <property type="evidence" value="ECO:0007669"/>
    <property type="project" value="TreeGrafter"/>
</dbReference>
<proteinExistence type="inferred from homology"/>
<comment type="caution">
    <text evidence="6">The sequence shown here is derived from an EMBL/GenBank/DDBJ whole genome shotgun (WGS) entry which is preliminary data.</text>
</comment>
<dbReference type="PANTHER" id="PTHR12884">
    <property type="entry name" value="60S RIBOSOMAL PROTEIN L29"/>
    <property type="match status" value="1"/>
</dbReference>
<evidence type="ECO:0000256" key="1">
    <source>
        <dbReference type="ARBA" id="ARBA00010247"/>
    </source>
</evidence>
<reference evidence="6" key="1">
    <citation type="submission" date="2021-02" db="EMBL/GenBank/DDBJ databases">
        <authorList>
            <person name="Nowell W R."/>
        </authorList>
    </citation>
    <scope>NUCLEOTIDE SEQUENCE</scope>
</reference>
<feature type="region of interest" description="Disordered" evidence="5">
    <location>
        <begin position="108"/>
        <end position="161"/>
    </location>
</feature>
<dbReference type="EMBL" id="CAJNOM010000029">
    <property type="protein sequence ID" value="CAF0852744.1"/>
    <property type="molecule type" value="Genomic_DNA"/>
</dbReference>
<feature type="compositionally biased region" description="Low complexity" evidence="5">
    <location>
        <begin position="128"/>
        <end position="161"/>
    </location>
</feature>
<dbReference type="OrthoDB" id="996720at2759"/>
<dbReference type="Gene3D" id="6.10.140.1730">
    <property type="match status" value="1"/>
</dbReference>
<evidence type="ECO:0000313" key="7">
    <source>
        <dbReference type="Proteomes" id="UP000663832"/>
    </source>
</evidence>
<dbReference type="Pfam" id="PF01779">
    <property type="entry name" value="Ribosomal_L29e"/>
    <property type="match status" value="1"/>
</dbReference>
<evidence type="ECO:0000256" key="3">
    <source>
        <dbReference type="ARBA" id="ARBA00023274"/>
    </source>
</evidence>
<dbReference type="GO" id="GO:0003735">
    <property type="term" value="F:structural constituent of ribosome"/>
    <property type="evidence" value="ECO:0007669"/>
    <property type="project" value="UniProtKB-UniRule"/>
</dbReference>
<keyword evidence="3 4" id="KW-0687">Ribonucleoprotein</keyword>
<feature type="region of interest" description="Disordered" evidence="5">
    <location>
        <begin position="1"/>
        <end position="34"/>
    </location>
</feature>
<dbReference type="GO" id="GO:0002181">
    <property type="term" value="P:cytoplasmic translation"/>
    <property type="evidence" value="ECO:0007669"/>
    <property type="project" value="TreeGrafter"/>
</dbReference>
<evidence type="ECO:0000256" key="5">
    <source>
        <dbReference type="SAM" id="MobiDB-lite"/>
    </source>
</evidence>
<keyword evidence="7" id="KW-1185">Reference proteome</keyword>
<dbReference type="InterPro" id="IPR002673">
    <property type="entry name" value="Ribosomal_eL29"/>
</dbReference>
<comment type="similarity">
    <text evidence="1 4">Belongs to the eukaryotic ribosomal protein eL29 family.</text>
</comment>